<evidence type="ECO:0000256" key="2">
    <source>
        <dbReference type="ARBA" id="ARBA00022679"/>
    </source>
</evidence>
<evidence type="ECO:0000256" key="1">
    <source>
        <dbReference type="ARBA" id="ARBA00004141"/>
    </source>
</evidence>
<feature type="transmembrane region" description="Helical" evidence="7">
    <location>
        <begin position="85"/>
        <end position="104"/>
    </location>
</feature>
<evidence type="ECO:0000313" key="9">
    <source>
        <dbReference type="Proteomes" id="UP001497512"/>
    </source>
</evidence>
<evidence type="ECO:0000256" key="4">
    <source>
        <dbReference type="ARBA" id="ARBA00022989"/>
    </source>
</evidence>
<evidence type="ECO:0000313" key="8">
    <source>
        <dbReference type="EMBL" id="CAK9216679.1"/>
    </source>
</evidence>
<feature type="transmembrane region" description="Helical" evidence="7">
    <location>
        <begin position="209"/>
        <end position="227"/>
    </location>
</feature>
<dbReference type="InterPro" id="IPR004299">
    <property type="entry name" value="MBOAT_fam"/>
</dbReference>
<sequence length="469" mass="53347">MMTMEEMAGVFGIGAPVLRYLFGLLASIPCSWLRRYVPGATGRHLYAAATGALLSYCSFGVTSTVYFGILMLGSYLSMLMFRRHCGIITFVHAFAILLTCHVMSMRGEKSNTTGGHSIGAMMVLTLKVISAAINYQDGLIQDEDSLRNAQKNCRLQELPSPIAFIGYCLNCGTHLAGPVFEIRDYLDWTENKGLWSPTAAMQPPSPYKFALVAILKAFACMGIYMYLMNYFTIQQLSGAEYRRWGIWNRIGYQYLCAFTARWKYYIVWSLSETSMIISGFGFSGWTKASPSEEQQPKWTRAKNVHILQMELPRSAVEIPVYWNIHVGIWLRHYVYERLTRNGEKPGFMQLFATQLTSAVWHGLYPGYMVFFVNTVFMIAGARVLYRWWKLIPEKAVVARHLATFVNGLYAVVVINLTSIAFMLLDYAHTMAAFRSVYYIGTWIPFLVMVLGPVIKFPSTERKQRAKKEE</sequence>
<dbReference type="InterPro" id="IPR049941">
    <property type="entry name" value="LPLAT_7/PORCN-like"/>
</dbReference>
<keyword evidence="5 7" id="KW-0472">Membrane</keyword>
<feature type="transmembrane region" description="Helical" evidence="7">
    <location>
        <begin position="397"/>
        <end position="424"/>
    </location>
</feature>
<comment type="subcellular location">
    <subcellularLocation>
        <location evidence="1">Membrane</location>
        <topology evidence="1">Multi-pass membrane protein</topology>
    </subcellularLocation>
</comment>
<name>A0ABP0UAW3_9BRYO</name>
<evidence type="ECO:0000256" key="7">
    <source>
        <dbReference type="SAM" id="Phobius"/>
    </source>
</evidence>
<organism evidence="8 9">
    <name type="scientific">Sphagnum troendelagicum</name>
    <dbReference type="NCBI Taxonomy" id="128251"/>
    <lineage>
        <taxon>Eukaryota</taxon>
        <taxon>Viridiplantae</taxon>
        <taxon>Streptophyta</taxon>
        <taxon>Embryophyta</taxon>
        <taxon>Bryophyta</taxon>
        <taxon>Sphagnophytina</taxon>
        <taxon>Sphagnopsida</taxon>
        <taxon>Sphagnales</taxon>
        <taxon>Sphagnaceae</taxon>
        <taxon>Sphagnum</taxon>
    </lineage>
</organism>
<keyword evidence="2" id="KW-0808">Transferase</keyword>
<dbReference type="PANTHER" id="PTHR13906">
    <property type="entry name" value="PORCUPINE"/>
    <property type="match status" value="1"/>
</dbReference>
<feature type="transmembrane region" description="Helical" evidence="7">
    <location>
        <begin position="45"/>
        <end position="73"/>
    </location>
</feature>
<keyword evidence="3 7" id="KW-0812">Transmembrane</keyword>
<evidence type="ECO:0000256" key="5">
    <source>
        <dbReference type="ARBA" id="ARBA00023136"/>
    </source>
</evidence>
<evidence type="ECO:0008006" key="10">
    <source>
        <dbReference type="Google" id="ProtNLM"/>
    </source>
</evidence>
<gene>
    <name evidence="8" type="ORF">CSSPTR1EN2_LOCUS13591</name>
</gene>
<keyword evidence="4 7" id="KW-1133">Transmembrane helix</keyword>
<evidence type="ECO:0000256" key="6">
    <source>
        <dbReference type="ARBA" id="ARBA00023315"/>
    </source>
</evidence>
<accession>A0ABP0UAW3</accession>
<evidence type="ECO:0000256" key="3">
    <source>
        <dbReference type="ARBA" id="ARBA00022692"/>
    </source>
</evidence>
<feature type="transmembrane region" description="Helical" evidence="7">
    <location>
        <begin position="436"/>
        <end position="454"/>
    </location>
</feature>
<feature type="transmembrane region" description="Helical" evidence="7">
    <location>
        <begin position="364"/>
        <end position="385"/>
    </location>
</feature>
<dbReference type="PANTHER" id="PTHR13906:SF4">
    <property type="entry name" value="LYSOPHOSPHOLIPID ACYLTRANSFERASE 6"/>
    <property type="match status" value="1"/>
</dbReference>
<dbReference type="EMBL" id="OZ019894">
    <property type="protein sequence ID" value="CAK9216679.1"/>
    <property type="molecule type" value="Genomic_DNA"/>
</dbReference>
<feature type="transmembrane region" description="Helical" evidence="7">
    <location>
        <begin position="116"/>
        <end position="135"/>
    </location>
</feature>
<dbReference type="Pfam" id="PF03062">
    <property type="entry name" value="MBOAT"/>
    <property type="match status" value="1"/>
</dbReference>
<protein>
    <recommendedName>
        <fullName evidence="10">Lysophospholipid acyltransferase</fullName>
    </recommendedName>
</protein>
<keyword evidence="6" id="KW-0012">Acyltransferase</keyword>
<keyword evidence="9" id="KW-1185">Reference proteome</keyword>
<proteinExistence type="predicted"/>
<dbReference type="Proteomes" id="UP001497512">
    <property type="component" value="Chromosome 2"/>
</dbReference>
<reference evidence="8" key="1">
    <citation type="submission" date="2024-02" db="EMBL/GenBank/DDBJ databases">
        <authorList>
            <consortium name="ELIXIR-Norway"/>
            <consortium name="Elixir Norway"/>
        </authorList>
    </citation>
    <scope>NUCLEOTIDE SEQUENCE</scope>
</reference>